<sequence length="142" mass="15814">MGGKRRWLRPCGGRSRPKLLFPAATLPRVTSPPCWSFPQPPGRFDSPTSDVFQSIAKRPDSERFALAPNWSVPQPLVSFCCSVKDEGVLRRRVGSGTEQVPALCSHSPFPWPNQKPPFLQKAPSGRPARKETHEIGRYSSSF</sequence>
<gene>
    <name evidence="2" type="ORF">BO94DRAFT_319388</name>
</gene>
<dbReference type="RefSeq" id="XP_025470857.1">
    <property type="nucleotide sequence ID" value="XM_025606894.1"/>
</dbReference>
<name>A0A317X639_9EURO</name>
<protein>
    <submittedName>
        <fullName evidence="2">Uncharacterized protein</fullName>
    </submittedName>
</protein>
<dbReference type="Proteomes" id="UP000246702">
    <property type="component" value="Unassembled WGS sequence"/>
</dbReference>
<keyword evidence="3" id="KW-1185">Reference proteome</keyword>
<evidence type="ECO:0000313" key="2">
    <source>
        <dbReference type="EMBL" id="PWY94096.1"/>
    </source>
</evidence>
<evidence type="ECO:0000256" key="1">
    <source>
        <dbReference type="SAM" id="MobiDB-lite"/>
    </source>
</evidence>
<evidence type="ECO:0000313" key="3">
    <source>
        <dbReference type="Proteomes" id="UP000246702"/>
    </source>
</evidence>
<accession>A0A317X639</accession>
<organism evidence="2 3">
    <name type="scientific">Aspergillus sclerotioniger CBS 115572</name>
    <dbReference type="NCBI Taxonomy" id="1450535"/>
    <lineage>
        <taxon>Eukaryota</taxon>
        <taxon>Fungi</taxon>
        <taxon>Dikarya</taxon>
        <taxon>Ascomycota</taxon>
        <taxon>Pezizomycotina</taxon>
        <taxon>Eurotiomycetes</taxon>
        <taxon>Eurotiomycetidae</taxon>
        <taxon>Eurotiales</taxon>
        <taxon>Aspergillaceae</taxon>
        <taxon>Aspergillus</taxon>
        <taxon>Aspergillus subgen. Circumdati</taxon>
    </lineage>
</organism>
<comment type="caution">
    <text evidence="2">The sequence shown here is derived from an EMBL/GenBank/DDBJ whole genome shotgun (WGS) entry which is preliminary data.</text>
</comment>
<dbReference type="GeneID" id="37109037"/>
<proteinExistence type="predicted"/>
<reference evidence="2 3" key="1">
    <citation type="submission" date="2016-12" db="EMBL/GenBank/DDBJ databases">
        <title>The genomes of Aspergillus section Nigri reveals drivers in fungal speciation.</title>
        <authorList>
            <consortium name="DOE Joint Genome Institute"/>
            <person name="Vesth T.C."/>
            <person name="Nybo J."/>
            <person name="Theobald S."/>
            <person name="Brandl J."/>
            <person name="Frisvad J.C."/>
            <person name="Nielsen K.F."/>
            <person name="Lyhne E.K."/>
            <person name="Kogle M.E."/>
            <person name="Kuo A."/>
            <person name="Riley R."/>
            <person name="Clum A."/>
            <person name="Nolan M."/>
            <person name="Lipzen A."/>
            <person name="Salamov A."/>
            <person name="Henrissat B."/>
            <person name="Wiebenga A."/>
            <person name="De Vries R.P."/>
            <person name="Grigoriev I.V."/>
            <person name="Mortensen U.H."/>
            <person name="Andersen M.R."/>
            <person name="Baker S.E."/>
        </authorList>
    </citation>
    <scope>NUCLEOTIDE SEQUENCE [LARGE SCALE GENOMIC DNA]</scope>
    <source>
        <strain evidence="2 3">CBS 115572</strain>
    </source>
</reference>
<feature type="region of interest" description="Disordered" evidence="1">
    <location>
        <begin position="108"/>
        <end position="142"/>
    </location>
</feature>
<dbReference type="EMBL" id="MSFK01000005">
    <property type="protein sequence ID" value="PWY94096.1"/>
    <property type="molecule type" value="Genomic_DNA"/>
</dbReference>
<dbReference type="AlphaFoldDB" id="A0A317X639"/>